<sequence length="953" mass="104812">MRRPESAKTASAGVTQVRQAVEQHLDWVFREQPVEDYGIDAHIEAVGDGNVLGRLLALQIKSGSSYFRSPTDGGWWFRADSDHFAYWLEYSLPVAVVLVDLTSRLCYWQLVTRSAIERTQGRTWKLYVPRHHVLDSSAVEPLLAAAEAGALSRLDRQPVTAPVKGLTANALEVHAALPGTGAYAEAPPHYLVRTHDHQLDEQVREALGPHARSGIAVLVGPSASGKTRALYEALHRRVDGMSLAAAGWRIWPAVNPLPPRRFLDELPHVGPKTVVWLNEAQRYMVDPEADTRAEIANGLRELLGDQTRGPVLVWGTLWREYWNQLTRKPADLEPDDFVVARRLLDGAHIRVPDRFTPSDLAAARQSDDKRLAEAATHSTGVGVTQYLAGAVDLVERLDTATAAERAIIHAAMDARRLGHDEIVSEIFLRNAARCYLTETDRPPADSPTWFDTAVADLLRSGKASGPILHQETGGYRLDDVLDHKGRLLRRSEFPPAKFWSAVAESNVPADSRLRMADSAVSRLRLGIGLRLYEVAGGKVAGRRITALAAHCARQKAFEAAEELVFRATNAGETMALRMWATSWGREALSDQRQIDLLWQAVELGDPKALAPLASRLEQAGDKVGAESVARRALNLGSHEGFSAIVEWRDLDYPDEAEQLISALPPGARSAVLADLVSFRESVGDFDQAEQLALAAMEAGDAEGLITLLELRVSSQEKQAEVRRLLNRLRPDLVRDPLRLALIHAHLGNHGKVRSLVKRRLSAERELPLLFGDQDYELDLPAYTPLLLDTLHGMGETALVTELQELWHRQRFSPPQEEEQPEDEQGPNDLEDRAGDAYATLVEFHATRGELQMAEEFAGNAEALGADHGLVFLIRTLHERGEQARAEQLGLRLVNNTSVGLWGLTDATNPGSLLAEIRGNSDVVVLGLEADGTTAAPWWLQTAVPDGSWAAGQG</sequence>
<dbReference type="RefSeq" id="WP_133794785.1">
    <property type="nucleotide sequence ID" value="NZ_FNDV01000003.1"/>
</dbReference>
<dbReference type="Gene3D" id="1.25.40.10">
    <property type="entry name" value="Tetratricopeptide repeat domain"/>
    <property type="match status" value="1"/>
</dbReference>
<dbReference type="Pfam" id="PF14280">
    <property type="entry name" value="DUF4365"/>
    <property type="match status" value="1"/>
</dbReference>
<proteinExistence type="predicted"/>
<feature type="compositionally biased region" description="Acidic residues" evidence="1">
    <location>
        <begin position="815"/>
        <end position="825"/>
    </location>
</feature>
<dbReference type="InterPro" id="IPR011990">
    <property type="entry name" value="TPR-like_helical_dom_sf"/>
</dbReference>
<evidence type="ECO:0000256" key="1">
    <source>
        <dbReference type="SAM" id="MobiDB-lite"/>
    </source>
</evidence>
<name>A0A1H0FS92_9PSEU</name>
<evidence type="ECO:0000313" key="4">
    <source>
        <dbReference type="Proteomes" id="UP000199651"/>
    </source>
</evidence>
<feature type="domain" description="DUF4365" evidence="2">
    <location>
        <begin position="12"/>
        <end position="143"/>
    </location>
</feature>
<accession>A0A1H0FS92</accession>
<protein>
    <recommendedName>
        <fullName evidence="2">DUF4365 domain-containing protein</fullName>
    </recommendedName>
</protein>
<dbReference type="InterPro" id="IPR025375">
    <property type="entry name" value="DUF4365"/>
</dbReference>
<dbReference type="STRING" id="504798.SAMN05421871_103382"/>
<dbReference type="EMBL" id="FNJB01000001">
    <property type="protein sequence ID" value="SDN97505.1"/>
    <property type="molecule type" value="Genomic_DNA"/>
</dbReference>
<dbReference type="OrthoDB" id="4951670at2"/>
<reference evidence="4" key="1">
    <citation type="submission" date="2016-10" db="EMBL/GenBank/DDBJ databases">
        <authorList>
            <person name="Varghese N."/>
            <person name="Submissions S."/>
        </authorList>
    </citation>
    <scope>NUCLEOTIDE SEQUENCE [LARGE SCALE GENOMIC DNA]</scope>
    <source>
        <strain evidence="4">IBRC-M 10655</strain>
    </source>
</reference>
<keyword evidence="4" id="KW-1185">Reference proteome</keyword>
<dbReference type="Proteomes" id="UP000199651">
    <property type="component" value="Unassembled WGS sequence"/>
</dbReference>
<feature type="region of interest" description="Disordered" evidence="1">
    <location>
        <begin position="811"/>
        <end position="831"/>
    </location>
</feature>
<dbReference type="AlphaFoldDB" id="A0A1H0FS92"/>
<organism evidence="3 4">
    <name type="scientific">Actinokineospora alba</name>
    <dbReference type="NCBI Taxonomy" id="504798"/>
    <lineage>
        <taxon>Bacteria</taxon>
        <taxon>Bacillati</taxon>
        <taxon>Actinomycetota</taxon>
        <taxon>Actinomycetes</taxon>
        <taxon>Pseudonocardiales</taxon>
        <taxon>Pseudonocardiaceae</taxon>
        <taxon>Actinokineospora</taxon>
    </lineage>
</organism>
<evidence type="ECO:0000313" key="3">
    <source>
        <dbReference type="EMBL" id="SDN97505.1"/>
    </source>
</evidence>
<evidence type="ECO:0000259" key="2">
    <source>
        <dbReference type="Pfam" id="PF14280"/>
    </source>
</evidence>
<gene>
    <name evidence="3" type="ORF">SAMN05192558_101489</name>
</gene>